<keyword evidence="1" id="KW-0472">Membrane</keyword>
<dbReference type="OrthoDB" id="5146374at2"/>
<keyword evidence="1" id="KW-1133">Transmembrane helix</keyword>
<comment type="caution">
    <text evidence="2">The sequence shown here is derived from an EMBL/GenBank/DDBJ whole genome shotgun (WGS) entry which is preliminary data.</text>
</comment>
<evidence type="ECO:0000256" key="1">
    <source>
        <dbReference type="SAM" id="Phobius"/>
    </source>
</evidence>
<dbReference type="Proteomes" id="UP000265742">
    <property type="component" value="Unassembled WGS sequence"/>
</dbReference>
<keyword evidence="1" id="KW-0812">Transmembrane</keyword>
<keyword evidence="3" id="KW-1185">Reference proteome</keyword>
<evidence type="ECO:0000313" key="3">
    <source>
        <dbReference type="Proteomes" id="UP000265742"/>
    </source>
</evidence>
<dbReference type="AlphaFoldDB" id="A0A3A1U6N1"/>
<proteinExistence type="predicted"/>
<reference evidence="3" key="1">
    <citation type="submission" date="2018-09" db="EMBL/GenBank/DDBJ databases">
        <authorList>
            <person name="Kim I."/>
        </authorList>
    </citation>
    <scope>NUCLEOTIDE SEQUENCE [LARGE SCALE GENOMIC DNA]</scope>
    <source>
        <strain evidence="3">DD4a</strain>
    </source>
</reference>
<protein>
    <submittedName>
        <fullName evidence="2">Uncharacterized protein</fullName>
    </submittedName>
</protein>
<dbReference type="EMBL" id="QXTG01000002">
    <property type="protein sequence ID" value="RIX28584.1"/>
    <property type="molecule type" value="Genomic_DNA"/>
</dbReference>
<sequence length="266" mass="27459">MTGTTTIDTLRALDPEPAAPTDDVRRRRRDAMIERVVAAPQQAPAGSPRARRARRRAVLVVAGVAVLAAPAAVLGGHAALRQLDPTAHGLDGADLAAWVSTSTPRSATQLSADAKQWCIDATDRQAGKDAPVSISGGDQRGAVASMVIHRGPWTDMCVTSSTGGGGMWELASGPQEPIAAIGDRAVRLQSSGTSGGDVRIGSAWGQAGRDVRSLVLRAGSRNVNAVVVDGLWITWWPGGEDSDDVARTATVTYTDGSTAVVALPSA</sequence>
<organism evidence="2 3">
    <name type="scientific">Amnibacterium setariae</name>
    <dbReference type="NCBI Taxonomy" id="2306585"/>
    <lineage>
        <taxon>Bacteria</taxon>
        <taxon>Bacillati</taxon>
        <taxon>Actinomycetota</taxon>
        <taxon>Actinomycetes</taxon>
        <taxon>Micrococcales</taxon>
        <taxon>Microbacteriaceae</taxon>
        <taxon>Amnibacterium</taxon>
    </lineage>
</organism>
<dbReference type="RefSeq" id="WP_119482894.1">
    <property type="nucleotide sequence ID" value="NZ_QXTG01000002.1"/>
</dbReference>
<feature type="transmembrane region" description="Helical" evidence="1">
    <location>
        <begin position="57"/>
        <end position="80"/>
    </location>
</feature>
<gene>
    <name evidence="2" type="ORF">D1781_14325</name>
</gene>
<accession>A0A3A1U6N1</accession>
<name>A0A3A1U6N1_9MICO</name>
<evidence type="ECO:0000313" key="2">
    <source>
        <dbReference type="EMBL" id="RIX28584.1"/>
    </source>
</evidence>